<comment type="caution">
    <text evidence="1">The sequence shown here is derived from an EMBL/GenBank/DDBJ whole genome shotgun (WGS) entry which is preliminary data.</text>
</comment>
<evidence type="ECO:0000313" key="2">
    <source>
        <dbReference type="Proteomes" id="UP000827872"/>
    </source>
</evidence>
<dbReference type="Proteomes" id="UP000827872">
    <property type="component" value="Linkage Group LG12"/>
</dbReference>
<name>A0ACB8EYF2_9SAUR</name>
<dbReference type="EMBL" id="CM037625">
    <property type="protein sequence ID" value="KAH7997624.1"/>
    <property type="molecule type" value="Genomic_DNA"/>
</dbReference>
<gene>
    <name evidence="1" type="ORF">K3G42_004192</name>
</gene>
<reference evidence="1" key="1">
    <citation type="submission" date="2021-08" db="EMBL/GenBank/DDBJ databases">
        <title>The first chromosome-level gecko genome reveals the dynamic sex chromosomes of Neotropical dwarf geckos (Sphaerodactylidae: Sphaerodactylus).</title>
        <authorList>
            <person name="Pinto B.J."/>
            <person name="Keating S.E."/>
            <person name="Gamble T."/>
        </authorList>
    </citation>
    <scope>NUCLEOTIDE SEQUENCE</scope>
    <source>
        <strain evidence="1">TG3544</strain>
    </source>
</reference>
<sequence>MAEAANMRRKRKTVDQEMADLFNHFGKKGDVEAVNIPKPWLYKIWDTKQKSLFLQDGTLVAAPQNSNSEDQLIAVTPNRSTDPNKRPIFMGTKDQKHVLAVKSGDHPHLQLVAGDVMDLYVKKEESKEFTFYNQTKGSEATCSFESAISPGEKEASKMQQEETSMIEHERKTVNQEMADLFNDYGRKPDQLITVAPNRVIDSSKRPIFMGTKVQNYVLTVKSGDRPQLQLVAGDVKDLHEKKEESKEFTFYNQTKGSETTCSFESAISPVFGLAAHAASIYKKDNWNYYS</sequence>
<evidence type="ECO:0000313" key="1">
    <source>
        <dbReference type="EMBL" id="KAH7997624.1"/>
    </source>
</evidence>
<organism evidence="1 2">
    <name type="scientific">Sphaerodactylus townsendi</name>
    <dbReference type="NCBI Taxonomy" id="933632"/>
    <lineage>
        <taxon>Eukaryota</taxon>
        <taxon>Metazoa</taxon>
        <taxon>Chordata</taxon>
        <taxon>Craniata</taxon>
        <taxon>Vertebrata</taxon>
        <taxon>Euteleostomi</taxon>
        <taxon>Lepidosauria</taxon>
        <taxon>Squamata</taxon>
        <taxon>Bifurcata</taxon>
        <taxon>Gekkota</taxon>
        <taxon>Sphaerodactylidae</taxon>
        <taxon>Sphaerodactylus</taxon>
    </lineage>
</organism>
<proteinExistence type="predicted"/>
<accession>A0ACB8EYF2</accession>
<keyword evidence="2" id="KW-1185">Reference proteome</keyword>
<protein>
    <submittedName>
        <fullName evidence="1">Uncharacterized protein</fullName>
    </submittedName>
</protein>